<dbReference type="Pfam" id="PF01713">
    <property type="entry name" value="Smr"/>
    <property type="match status" value="1"/>
</dbReference>
<dbReference type="AlphaFoldDB" id="A0AAW4NPK6"/>
<dbReference type="InterPro" id="IPR002625">
    <property type="entry name" value="Smr_dom"/>
</dbReference>
<dbReference type="RefSeq" id="WP_219428312.1">
    <property type="nucleotide sequence ID" value="NZ_JAHXRD010000020.1"/>
</dbReference>
<accession>A0AAW4NPK6</accession>
<sequence length="403" mass="46585">MKIGDKVRFLSETGGGKIIGFQKNNIVLVEDEDGFQIPFPKNEVVVISSEDYSSTKFTMPTIKSKNGESEIELNQDNRSIKSKMKEGQDDMSFSFDDEFRFDKIDDEKEITFKTPTEERQGGDLLNTYLAFIPTNIKQFTSSAFEVYFVNDCNYYIQYSYLVAEGNTWTLQYQGEVAPNTKILLGEFGRDVLNDLSQIAIQLFAYKRDKSFVLKPSINVKFRLDPVKFYKLHSFSDNDFFDTQALLYPIVEHDIPIKPLIVDSKKIEDKMFSSVNQRLSMNTNHRTSQNLGHDLQKKEGVFMHHEHHNNEDISVIDLHAESLLDSITGMSSLDILNYQLKIFRETIDRFKGKKGKKIIFIHGKGEGVLRNAIVNELHYRYKRYSYQDASFQEYGYGATQVIIK</sequence>
<feature type="domain" description="Smr" evidence="1">
    <location>
        <begin position="315"/>
        <end position="403"/>
    </location>
</feature>
<dbReference type="PROSITE" id="PS50828">
    <property type="entry name" value="SMR"/>
    <property type="match status" value="1"/>
</dbReference>
<name>A0AAW4NPK6_9BACT</name>
<evidence type="ECO:0000313" key="3">
    <source>
        <dbReference type="Proteomes" id="UP001196873"/>
    </source>
</evidence>
<evidence type="ECO:0000259" key="1">
    <source>
        <dbReference type="PROSITE" id="PS50828"/>
    </source>
</evidence>
<comment type="caution">
    <text evidence="2">The sequence shown here is derived from an EMBL/GenBank/DDBJ whole genome shotgun (WGS) entry which is preliminary data.</text>
</comment>
<gene>
    <name evidence="2" type="ORF">KZY68_12185</name>
</gene>
<reference evidence="2" key="1">
    <citation type="submission" date="2021-07" db="EMBL/GenBank/DDBJ databases">
        <title>Genomic diversity and antimicrobial resistance of Prevotella spp. isolated from chronic lung disease airways.</title>
        <authorList>
            <person name="Webb K.A."/>
            <person name="Olagoke O.S."/>
            <person name="Baird T."/>
            <person name="Neill J."/>
            <person name="Pham A."/>
            <person name="Wells T.J."/>
            <person name="Ramsay K.A."/>
            <person name="Bell S.C."/>
            <person name="Sarovich D.S."/>
            <person name="Price E.P."/>
        </authorList>
    </citation>
    <scope>NUCLEOTIDE SEQUENCE</scope>
    <source>
        <strain evidence="2">SCHI0047.S.3</strain>
    </source>
</reference>
<dbReference type="EMBL" id="JAHXRF010000021">
    <property type="protein sequence ID" value="MBW4866741.1"/>
    <property type="molecule type" value="Genomic_DNA"/>
</dbReference>
<proteinExistence type="predicted"/>
<evidence type="ECO:0000313" key="2">
    <source>
        <dbReference type="EMBL" id="MBW4866741.1"/>
    </source>
</evidence>
<dbReference type="InterPro" id="IPR018598">
    <property type="entry name" value="DUF2027"/>
</dbReference>
<protein>
    <submittedName>
        <fullName evidence="2">DUF2027 domain-containing protein</fullName>
    </submittedName>
</protein>
<dbReference type="Proteomes" id="UP001196873">
    <property type="component" value="Unassembled WGS sequence"/>
</dbReference>
<organism evidence="2 3">
    <name type="scientific">Segatella salivae</name>
    <dbReference type="NCBI Taxonomy" id="228604"/>
    <lineage>
        <taxon>Bacteria</taxon>
        <taxon>Pseudomonadati</taxon>
        <taxon>Bacteroidota</taxon>
        <taxon>Bacteroidia</taxon>
        <taxon>Bacteroidales</taxon>
        <taxon>Prevotellaceae</taxon>
        <taxon>Segatella</taxon>
    </lineage>
</organism>
<dbReference type="Pfam" id="PF09640">
    <property type="entry name" value="DUF2027"/>
    <property type="match status" value="1"/>
</dbReference>